<name>A0A429XZT4_9BACI</name>
<organism evidence="1 2">
    <name type="scientific">Siminovitchia acidinfaciens</name>
    <dbReference type="NCBI Taxonomy" id="2321395"/>
    <lineage>
        <taxon>Bacteria</taxon>
        <taxon>Bacillati</taxon>
        <taxon>Bacillota</taxon>
        <taxon>Bacilli</taxon>
        <taxon>Bacillales</taxon>
        <taxon>Bacillaceae</taxon>
        <taxon>Siminovitchia</taxon>
    </lineage>
</organism>
<keyword evidence="1" id="KW-0378">Hydrolase</keyword>
<evidence type="ECO:0000313" key="1">
    <source>
        <dbReference type="EMBL" id="RST74277.1"/>
    </source>
</evidence>
<dbReference type="GO" id="GO:0008233">
    <property type="term" value="F:peptidase activity"/>
    <property type="evidence" value="ECO:0007669"/>
    <property type="project" value="UniProtKB-KW"/>
</dbReference>
<evidence type="ECO:0000313" key="2">
    <source>
        <dbReference type="Proteomes" id="UP000287156"/>
    </source>
</evidence>
<protein>
    <submittedName>
        <fullName evidence="1">Spore protease YyaC</fullName>
    </submittedName>
</protein>
<keyword evidence="1" id="KW-0645">Protease</keyword>
<dbReference type="InterPro" id="IPR023430">
    <property type="entry name" value="Pept_HybD-like_dom_sf"/>
</dbReference>
<dbReference type="InterPro" id="IPR009665">
    <property type="entry name" value="YyaC"/>
</dbReference>
<dbReference type="OrthoDB" id="9815953at2"/>
<comment type="caution">
    <text evidence="1">The sequence shown here is derived from an EMBL/GenBank/DDBJ whole genome shotgun (WGS) entry which is preliminary data.</text>
</comment>
<sequence length="207" mass="22557">MRTARHLGYNTQGGGRPVFALFKRRKKEKKNSNRIFAISAQEGDIEAMKNMIIEILQNSASKDIIFLCIGSSRSTGDSLGPMVGSMLKEKGVSFHVFGTMDEPVHALNLNAALENIHNKFADPLIFPIDASLGDASQVGEIYLMKGPLVPGRAANQTLHPIGEHHIRAVVNELDPLLPEKSLTEANMEDISTLAGLITEVLSSIKLK</sequence>
<dbReference type="EMBL" id="QYTV02000004">
    <property type="protein sequence ID" value="RST74277.1"/>
    <property type="molecule type" value="Genomic_DNA"/>
</dbReference>
<accession>A0A429XZT4</accession>
<keyword evidence="2" id="KW-1185">Reference proteome</keyword>
<dbReference type="Pfam" id="PF06866">
    <property type="entry name" value="DUF1256"/>
    <property type="match status" value="1"/>
</dbReference>
<dbReference type="AlphaFoldDB" id="A0A429XZT4"/>
<dbReference type="SUPFAM" id="SSF53163">
    <property type="entry name" value="HybD-like"/>
    <property type="match status" value="1"/>
</dbReference>
<gene>
    <name evidence="1" type="primary">yyaC</name>
    <name evidence="1" type="ORF">D4T97_011425</name>
</gene>
<reference evidence="1" key="1">
    <citation type="submission" date="2018-12" db="EMBL/GenBank/DDBJ databases">
        <authorList>
            <person name="Sun L."/>
            <person name="Chen Z."/>
        </authorList>
    </citation>
    <scope>NUCLEOTIDE SEQUENCE [LARGE SCALE GENOMIC DNA]</scope>
    <source>
        <strain evidence="1">3-2-2</strain>
    </source>
</reference>
<dbReference type="GO" id="GO:0006508">
    <property type="term" value="P:proteolysis"/>
    <property type="evidence" value="ECO:0007669"/>
    <property type="project" value="UniProtKB-KW"/>
</dbReference>
<proteinExistence type="predicted"/>
<dbReference type="NCBIfam" id="TIGR02841">
    <property type="entry name" value="spore_YyaC"/>
    <property type="match status" value="1"/>
</dbReference>
<dbReference type="Proteomes" id="UP000287156">
    <property type="component" value="Unassembled WGS sequence"/>
</dbReference>